<reference evidence="2" key="1">
    <citation type="submission" date="2015-07" db="EMBL/GenBank/DDBJ databases">
        <authorList>
            <person name="Teixeira M.M."/>
            <person name="Souza R.C."/>
            <person name="Almeida L.G."/>
            <person name="Vicente V.A."/>
            <person name="de Hoog S."/>
            <person name="Bocca A.L."/>
            <person name="de Almeida S.R."/>
            <person name="Vasconcelos A.T."/>
            <person name="Felipe M.S."/>
        </authorList>
    </citation>
    <scope>NUCLEOTIDE SEQUENCE [LARGE SCALE GENOMIC DNA]</scope>
    <source>
        <strain evidence="2">KSF</strain>
    </source>
</reference>
<organism evidence="1 2">
    <name type="scientific">Cladophialophora carrionii</name>
    <dbReference type="NCBI Taxonomy" id="86049"/>
    <lineage>
        <taxon>Eukaryota</taxon>
        <taxon>Fungi</taxon>
        <taxon>Dikarya</taxon>
        <taxon>Ascomycota</taxon>
        <taxon>Pezizomycotina</taxon>
        <taxon>Eurotiomycetes</taxon>
        <taxon>Chaetothyriomycetidae</taxon>
        <taxon>Chaetothyriales</taxon>
        <taxon>Herpotrichiellaceae</taxon>
        <taxon>Cladophialophora</taxon>
    </lineage>
</organism>
<gene>
    <name evidence="1" type="ORF">CLCR_00977</name>
</gene>
<dbReference type="AlphaFoldDB" id="A0A1C1D0Q0"/>
<keyword evidence="2" id="KW-1185">Reference proteome</keyword>
<protein>
    <submittedName>
        <fullName evidence="1">Uncharacterized protein</fullName>
    </submittedName>
</protein>
<evidence type="ECO:0000313" key="2">
    <source>
        <dbReference type="Proteomes" id="UP000094526"/>
    </source>
</evidence>
<dbReference type="VEuPathDB" id="FungiDB:G647_08606"/>
<dbReference type="VEuPathDB" id="FungiDB:CLCR_00977"/>
<dbReference type="InterPro" id="IPR054208">
    <property type="entry name" value="DUF6914"/>
</dbReference>
<proteinExistence type="predicted"/>
<accession>A0A1C1D0Q0</accession>
<sequence>MTNAAARYHWSFIVGPKTEVQGGHGTRYHAKERPKQGGGSEWYFEERECPLAPTNMLLVRIMIAKVEDHSRLSDILRSTPIRQSEQGWNCVFWIREALEKLKGDPKALGTKVIEWEKVRDGAMAYCQRKKNEHRFDGKGNFDMSKVPTYDLVEKKETVP</sequence>
<name>A0A1C1D0Q0_9EURO</name>
<dbReference type="OrthoDB" id="4157632at2759"/>
<dbReference type="EMBL" id="LGRB01000004">
    <property type="protein sequence ID" value="OCT54306.1"/>
    <property type="molecule type" value="Genomic_DNA"/>
</dbReference>
<evidence type="ECO:0000313" key="1">
    <source>
        <dbReference type="EMBL" id="OCT54306.1"/>
    </source>
</evidence>
<comment type="caution">
    <text evidence="1">The sequence shown here is derived from an EMBL/GenBank/DDBJ whole genome shotgun (WGS) entry which is preliminary data.</text>
</comment>
<dbReference type="Proteomes" id="UP000094526">
    <property type="component" value="Unassembled WGS sequence"/>
</dbReference>
<dbReference type="Pfam" id="PF21858">
    <property type="entry name" value="DUF6914"/>
    <property type="match status" value="1"/>
</dbReference>